<dbReference type="Proteomes" id="UP000244384">
    <property type="component" value="Chromosome"/>
</dbReference>
<feature type="transmembrane region" description="Helical" evidence="5">
    <location>
        <begin position="206"/>
        <end position="226"/>
    </location>
</feature>
<keyword evidence="4 5" id="KW-0472">Membrane</keyword>
<keyword evidence="2 5" id="KW-0812">Transmembrane</keyword>
<evidence type="ECO:0000313" key="6">
    <source>
        <dbReference type="EMBL" id="AWB91034.1"/>
    </source>
</evidence>
<gene>
    <name evidence="6" type="ORF">C3E78_01690</name>
</gene>
<organism evidence="6 7">
    <name type="scientific">Aeromicrobium chenweiae</name>
    <dbReference type="NCBI Taxonomy" id="2079793"/>
    <lineage>
        <taxon>Bacteria</taxon>
        <taxon>Bacillati</taxon>
        <taxon>Actinomycetota</taxon>
        <taxon>Actinomycetes</taxon>
        <taxon>Propionibacteriales</taxon>
        <taxon>Nocardioidaceae</taxon>
        <taxon>Aeromicrobium</taxon>
    </lineage>
</organism>
<feature type="transmembrane region" description="Helical" evidence="5">
    <location>
        <begin position="336"/>
        <end position="354"/>
    </location>
</feature>
<dbReference type="InterPro" id="IPR020846">
    <property type="entry name" value="MFS_dom"/>
</dbReference>
<evidence type="ECO:0000313" key="7">
    <source>
        <dbReference type="Proteomes" id="UP000244384"/>
    </source>
</evidence>
<name>A0A2S0WIC6_9ACTN</name>
<feature type="transmembrane region" description="Helical" evidence="5">
    <location>
        <begin position="271"/>
        <end position="291"/>
    </location>
</feature>
<dbReference type="PANTHER" id="PTHR23514">
    <property type="entry name" value="BYPASS OF STOP CODON PROTEIN 6"/>
    <property type="match status" value="1"/>
</dbReference>
<keyword evidence="3 5" id="KW-1133">Transmembrane helix</keyword>
<feature type="transmembrane region" description="Helical" evidence="5">
    <location>
        <begin position="99"/>
        <end position="118"/>
    </location>
</feature>
<dbReference type="PROSITE" id="PS50850">
    <property type="entry name" value="MFS"/>
    <property type="match status" value="1"/>
</dbReference>
<dbReference type="GO" id="GO:0022857">
    <property type="term" value="F:transmembrane transporter activity"/>
    <property type="evidence" value="ECO:0007669"/>
    <property type="project" value="InterPro"/>
</dbReference>
<evidence type="ECO:0000256" key="5">
    <source>
        <dbReference type="SAM" id="Phobius"/>
    </source>
</evidence>
<dbReference type="Pfam" id="PF07690">
    <property type="entry name" value="MFS_1"/>
    <property type="match status" value="2"/>
</dbReference>
<dbReference type="InterPro" id="IPR051788">
    <property type="entry name" value="MFS_Transporter"/>
</dbReference>
<evidence type="ECO:0000256" key="1">
    <source>
        <dbReference type="ARBA" id="ARBA00004651"/>
    </source>
</evidence>
<feature type="transmembrane region" description="Helical" evidence="5">
    <location>
        <begin position="12"/>
        <end position="32"/>
    </location>
</feature>
<dbReference type="SUPFAM" id="SSF103473">
    <property type="entry name" value="MFS general substrate transporter"/>
    <property type="match status" value="1"/>
</dbReference>
<dbReference type="PANTHER" id="PTHR23514:SF13">
    <property type="entry name" value="INNER MEMBRANE PROTEIN YBJJ"/>
    <property type="match status" value="1"/>
</dbReference>
<feature type="transmembrane region" description="Helical" evidence="5">
    <location>
        <begin position="360"/>
        <end position="379"/>
    </location>
</feature>
<evidence type="ECO:0000256" key="3">
    <source>
        <dbReference type="ARBA" id="ARBA00022989"/>
    </source>
</evidence>
<feature type="transmembrane region" description="Helical" evidence="5">
    <location>
        <begin position="44"/>
        <end position="68"/>
    </location>
</feature>
<feature type="transmembrane region" description="Helical" evidence="5">
    <location>
        <begin position="139"/>
        <end position="156"/>
    </location>
</feature>
<dbReference type="EMBL" id="CP026952">
    <property type="protein sequence ID" value="AWB91034.1"/>
    <property type="molecule type" value="Genomic_DNA"/>
</dbReference>
<evidence type="ECO:0000256" key="4">
    <source>
        <dbReference type="ARBA" id="ARBA00023136"/>
    </source>
</evidence>
<accession>A0A5F2ER11</accession>
<proteinExistence type="predicted"/>
<dbReference type="KEGG" id="aez:C3E78_01690"/>
<feature type="transmembrane region" description="Helical" evidence="5">
    <location>
        <begin position="297"/>
        <end position="324"/>
    </location>
</feature>
<dbReference type="InterPro" id="IPR036259">
    <property type="entry name" value="MFS_trans_sf"/>
</dbReference>
<dbReference type="AlphaFoldDB" id="A0A2S0WIC6"/>
<reference evidence="7" key="1">
    <citation type="submission" date="2018-01" db="EMBL/GenBank/DDBJ databases">
        <authorList>
            <person name="Li J."/>
        </authorList>
    </citation>
    <scope>NUCLEOTIDE SEQUENCE [LARGE SCALE GENOMIC DNA]</scope>
    <source>
        <strain evidence="7">592</strain>
    </source>
</reference>
<protein>
    <submittedName>
        <fullName evidence="6">MFS transporter</fullName>
    </submittedName>
</protein>
<dbReference type="InterPro" id="IPR011701">
    <property type="entry name" value="MFS"/>
</dbReference>
<sequence>MTQVTDLRRTRVAVAAGFFLQGLVFASIVTQAPRIKDRFDIGDGGLTGILVLVAVVSGVGSVVAGMIAERRTSATAFRLALLTIGLGALLIGLAPTLPLVVAAFVVYGLGVGAVDAGMNMQGVRVQAAYGSSIMASFHGMWSVGGILGALYAAGVAEVDVPFVASLVVVAVVTWLVALAAAPRFFRAQERDPGLSAKGLDLPWRPVLVFGLVILLFYSSDTGILTWSSVYLEDALDATKSVAPLAYGAYQAGALVSRFGGDLLVRRIGAPAVVGIGTATGIVGLVTVVAAAAPAMAIAGFFVVGLGLAVLAPLAFAALAGAVPAASVDVAIARMNIANYLGAILGGGLIGAAASADHLRWAFVIPLVLVPVVLLFTRSFRTADDLQRT</sequence>
<comment type="subcellular location">
    <subcellularLocation>
        <location evidence="1">Cell membrane</location>
        <topology evidence="1">Multi-pass membrane protein</topology>
    </subcellularLocation>
</comment>
<accession>A0A2S0WIC6</accession>
<evidence type="ECO:0000256" key="2">
    <source>
        <dbReference type="ARBA" id="ARBA00022692"/>
    </source>
</evidence>
<feature type="transmembrane region" description="Helical" evidence="5">
    <location>
        <begin position="162"/>
        <end position="185"/>
    </location>
</feature>
<keyword evidence="7" id="KW-1185">Reference proteome</keyword>
<dbReference type="Gene3D" id="1.20.1250.20">
    <property type="entry name" value="MFS general substrate transporter like domains"/>
    <property type="match status" value="2"/>
</dbReference>
<dbReference type="GO" id="GO:0005886">
    <property type="term" value="C:plasma membrane"/>
    <property type="evidence" value="ECO:0007669"/>
    <property type="project" value="UniProtKB-SubCell"/>
</dbReference>